<feature type="region of interest" description="Disordered" evidence="1">
    <location>
        <begin position="35"/>
        <end position="77"/>
    </location>
</feature>
<proteinExistence type="predicted"/>
<name>A0A0L0NI86_TOLOC</name>
<dbReference type="CDD" id="cd14688">
    <property type="entry name" value="bZIP_YAP"/>
    <property type="match status" value="1"/>
</dbReference>
<dbReference type="EMBL" id="LFRF01000003">
    <property type="protein sequence ID" value="KND93764.1"/>
    <property type="molecule type" value="Genomic_DNA"/>
</dbReference>
<evidence type="ECO:0000313" key="3">
    <source>
        <dbReference type="EMBL" id="KND93764.1"/>
    </source>
</evidence>
<feature type="region of interest" description="Disordered" evidence="1">
    <location>
        <begin position="99"/>
        <end position="125"/>
    </location>
</feature>
<dbReference type="PANTHER" id="PTHR38116">
    <property type="entry name" value="CHROMOSOME 7, WHOLE GENOME SHOTGUN SEQUENCE"/>
    <property type="match status" value="1"/>
</dbReference>
<protein>
    <recommendedName>
        <fullName evidence="2">BZIP domain-containing protein</fullName>
    </recommendedName>
</protein>
<organism evidence="3 4">
    <name type="scientific">Tolypocladium ophioglossoides (strain CBS 100239)</name>
    <name type="common">Snaketongue truffleclub</name>
    <name type="synonym">Elaphocordyceps ophioglossoides</name>
    <dbReference type="NCBI Taxonomy" id="1163406"/>
    <lineage>
        <taxon>Eukaryota</taxon>
        <taxon>Fungi</taxon>
        <taxon>Dikarya</taxon>
        <taxon>Ascomycota</taxon>
        <taxon>Pezizomycotina</taxon>
        <taxon>Sordariomycetes</taxon>
        <taxon>Hypocreomycetidae</taxon>
        <taxon>Hypocreales</taxon>
        <taxon>Ophiocordycipitaceae</taxon>
        <taxon>Tolypocladium</taxon>
    </lineage>
</organism>
<keyword evidence="4" id="KW-1185">Reference proteome</keyword>
<sequence>MVASCPSSSLIPDSWPSQASHILCTIDPKNTMVAVGSILPGHPEGHSRSDKGSTDKRKPVRSDPERRRQQNIQAQRKYREKLKARLNHLETLAASVTPSTCPSVAPIPEGGPSNSTTTDDSSESAVGFSDLTLPTSILSASSSDVTLWDPATSIDPSHLIYNKDTASRSHHWVGYVDCGCLRPHIQVSSSVPREYQELQVVNVGPSLFAANPYANTLRFERICIIQAMLSNCLHIGITKDILCSDDAISPFFRPSGETVDSSGSIIVVETMQSIFKTLKPDMRPTWEQITYMHPLFIDLLPFPTFRRNLIKNKGAVDKSELYDDLLNGLVCWGGAGVGRRDRDCSTGYISTGTPWDSRSWEARTWFLQKYWALLGGDEGELVRQSEWWRNMRGDETDLWLGL</sequence>
<evidence type="ECO:0000259" key="2">
    <source>
        <dbReference type="PROSITE" id="PS00036"/>
    </source>
</evidence>
<feature type="compositionally biased region" description="Basic and acidic residues" evidence="1">
    <location>
        <begin position="43"/>
        <end position="68"/>
    </location>
</feature>
<dbReference type="AlphaFoldDB" id="A0A0L0NI86"/>
<dbReference type="OrthoDB" id="5973539at2759"/>
<accession>A0A0L0NI86</accession>
<dbReference type="InterPro" id="IPR021833">
    <property type="entry name" value="DUF3425"/>
</dbReference>
<comment type="caution">
    <text evidence="3">The sequence shown here is derived from an EMBL/GenBank/DDBJ whole genome shotgun (WGS) entry which is preliminary data.</text>
</comment>
<dbReference type="Proteomes" id="UP000036947">
    <property type="component" value="Unassembled WGS sequence"/>
</dbReference>
<dbReference type="Pfam" id="PF11905">
    <property type="entry name" value="DUF3425"/>
    <property type="match status" value="1"/>
</dbReference>
<dbReference type="InterPro" id="IPR004827">
    <property type="entry name" value="bZIP"/>
</dbReference>
<reference evidence="3 4" key="1">
    <citation type="journal article" date="2015" name="BMC Genomics">
        <title>The genome of the truffle-parasite Tolypocladium ophioglossoides and the evolution of antifungal peptaibiotics.</title>
        <authorList>
            <person name="Quandt C.A."/>
            <person name="Bushley K.E."/>
            <person name="Spatafora J.W."/>
        </authorList>
    </citation>
    <scope>NUCLEOTIDE SEQUENCE [LARGE SCALE GENOMIC DNA]</scope>
    <source>
        <strain evidence="3 4">CBS 100239</strain>
    </source>
</reference>
<evidence type="ECO:0000256" key="1">
    <source>
        <dbReference type="SAM" id="MobiDB-lite"/>
    </source>
</evidence>
<dbReference type="GO" id="GO:0003700">
    <property type="term" value="F:DNA-binding transcription factor activity"/>
    <property type="evidence" value="ECO:0007669"/>
    <property type="project" value="InterPro"/>
</dbReference>
<dbReference type="PANTHER" id="PTHR38116:SF5">
    <property type="entry name" value="BZIP DOMAIN-CONTAINING PROTEIN"/>
    <property type="match status" value="1"/>
</dbReference>
<feature type="domain" description="BZIP" evidence="2">
    <location>
        <begin position="66"/>
        <end position="81"/>
    </location>
</feature>
<dbReference type="PROSITE" id="PS00036">
    <property type="entry name" value="BZIP_BASIC"/>
    <property type="match status" value="1"/>
</dbReference>
<evidence type="ECO:0000313" key="4">
    <source>
        <dbReference type="Proteomes" id="UP000036947"/>
    </source>
</evidence>
<gene>
    <name evidence="3" type="ORF">TOPH_01949</name>
</gene>